<keyword evidence="2 5" id="KW-0812">Transmembrane</keyword>
<name>A0A4S9XDA0_AURPU</name>
<dbReference type="InterPro" id="IPR039421">
    <property type="entry name" value="Type_1_exporter"/>
</dbReference>
<evidence type="ECO:0000256" key="1">
    <source>
        <dbReference type="ARBA" id="ARBA00004141"/>
    </source>
</evidence>
<dbReference type="InterPro" id="IPR027417">
    <property type="entry name" value="P-loop_NTPase"/>
</dbReference>
<dbReference type="Proteomes" id="UP000310039">
    <property type="component" value="Unassembled WGS sequence"/>
</dbReference>
<reference evidence="7 8" key="1">
    <citation type="submission" date="2018-10" db="EMBL/GenBank/DDBJ databases">
        <title>Fifty Aureobasidium pullulans genomes reveal a recombining polyextremotolerant generalist.</title>
        <authorList>
            <person name="Gostincar C."/>
            <person name="Turk M."/>
            <person name="Zajc J."/>
            <person name="Gunde-Cimerman N."/>
        </authorList>
    </citation>
    <scope>NUCLEOTIDE SEQUENCE [LARGE SCALE GENOMIC DNA]</scope>
    <source>
        <strain evidence="7 8">EXF-3403</strain>
    </source>
</reference>
<dbReference type="EMBL" id="QZBT01000181">
    <property type="protein sequence ID" value="THZ76960.1"/>
    <property type="molecule type" value="Genomic_DNA"/>
</dbReference>
<proteinExistence type="predicted"/>
<dbReference type="SUPFAM" id="SSF90123">
    <property type="entry name" value="ABC transporter transmembrane region"/>
    <property type="match status" value="1"/>
</dbReference>
<dbReference type="GO" id="GO:0005524">
    <property type="term" value="F:ATP binding"/>
    <property type="evidence" value="ECO:0007669"/>
    <property type="project" value="InterPro"/>
</dbReference>
<evidence type="ECO:0000256" key="2">
    <source>
        <dbReference type="ARBA" id="ARBA00022692"/>
    </source>
</evidence>
<keyword evidence="3 5" id="KW-1133">Transmembrane helix</keyword>
<evidence type="ECO:0000256" key="4">
    <source>
        <dbReference type="ARBA" id="ARBA00023136"/>
    </source>
</evidence>
<protein>
    <submittedName>
        <fullName evidence="7">ABC multidrug transporter SidT</fullName>
    </submittedName>
</protein>
<evidence type="ECO:0000256" key="3">
    <source>
        <dbReference type="ARBA" id="ARBA00022989"/>
    </source>
</evidence>
<sequence length="391" mass="42415">MLDKGQVVEQGTHHDLIVAGGIHPAMVQLQNMTSGDGLDADRERFGLQSLDDIDVAQKLSEKVDDAPANVKTTTTSISRPLTMSRASFETVRSSGHKDDHLKLRGLWATVTAAVIVGCSFSREAVILGNTVSSLSTCHSSQDITGSGEFWALLFFILAIVEFSANLLMNFFFGRVSESVLEWIRIASYSTLLARDEEWHRSDGRTPATLLSYITTDRNTIAGLTGTIVGTAMSIISSMIAGVILSHIVAWRIAVVLLGCIPILLGAGIMKFRPLATFHKKHAEAFANATGLAVEAVDTIRTIAAYFLEEDAVTTYHEALQAPCSETLRSVLRSNVWFATAYSASSLVYALAYCSGSKNVADGYYSQTRFFIVLPAMLFSAQKRGRILSMAA</sequence>
<accession>A0A4S9XDA0</accession>
<evidence type="ECO:0000313" key="8">
    <source>
        <dbReference type="Proteomes" id="UP000310039"/>
    </source>
</evidence>
<comment type="caution">
    <text evidence="7">The sequence shown here is derived from an EMBL/GenBank/DDBJ whole genome shotgun (WGS) entry which is preliminary data.</text>
</comment>
<dbReference type="AlphaFoldDB" id="A0A4S9XDA0"/>
<dbReference type="Pfam" id="PF00664">
    <property type="entry name" value="ABC_membrane"/>
    <property type="match status" value="1"/>
</dbReference>
<dbReference type="GO" id="GO:0140359">
    <property type="term" value="F:ABC-type transporter activity"/>
    <property type="evidence" value="ECO:0007669"/>
    <property type="project" value="InterPro"/>
</dbReference>
<feature type="transmembrane region" description="Helical" evidence="5">
    <location>
        <begin position="220"/>
        <end position="244"/>
    </location>
</feature>
<feature type="domain" description="ABC transmembrane type-1" evidence="6">
    <location>
        <begin position="107"/>
        <end position="381"/>
    </location>
</feature>
<organism evidence="7 8">
    <name type="scientific">Aureobasidium pullulans</name>
    <name type="common">Black yeast</name>
    <name type="synonym">Pullularia pullulans</name>
    <dbReference type="NCBI Taxonomy" id="5580"/>
    <lineage>
        <taxon>Eukaryota</taxon>
        <taxon>Fungi</taxon>
        <taxon>Dikarya</taxon>
        <taxon>Ascomycota</taxon>
        <taxon>Pezizomycotina</taxon>
        <taxon>Dothideomycetes</taxon>
        <taxon>Dothideomycetidae</taxon>
        <taxon>Dothideales</taxon>
        <taxon>Saccotheciaceae</taxon>
        <taxon>Aureobasidium</taxon>
    </lineage>
</organism>
<dbReference type="InterPro" id="IPR036640">
    <property type="entry name" value="ABC1_TM_sf"/>
</dbReference>
<dbReference type="Gene3D" id="1.20.1560.10">
    <property type="entry name" value="ABC transporter type 1, transmembrane domain"/>
    <property type="match status" value="1"/>
</dbReference>
<dbReference type="PANTHER" id="PTHR24221:SF641">
    <property type="entry name" value="ABC MULTIDRUG TRANSPORTER MDR4"/>
    <property type="match status" value="1"/>
</dbReference>
<dbReference type="Gene3D" id="3.40.50.300">
    <property type="entry name" value="P-loop containing nucleotide triphosphate hydrolases"/>
    <property type="match status" value="1"/>
</dbReference>
<gene>
    <name evidence="7" type="ORF">D6C84_08647</name>
</gene>
<keyword evidence="4 5" id="KW-0472">Membrane</keyword>
<dbReference type="CDD" id="cd18578">
    <property type="entry name" value="ABC_6TM_Pgp_ABCB1_D2_like"/>
    <property type="match status" value="1"/>
</dbReference>
<dbReference type="PANTHER" id="PTHR24221">
    <property type="entry name" value="ATP-BINDING CASSETTE SUB-FAMILY B"/>
    <property type="match status" value="1"/>
</dbReference>
<evidence type="ECO:0000256" key="5">
    <source>
        <dbReference type="SAM" id="Phobius"/>
    </source>
</evidence>
<dbReference type="InterPro" id="IPR011527">
    <property type="entry name" value="ABC1_TM_dom"/>
</dbReference>
<feature type="transmembrane region" description="Helical" evidence="5">
    <location>
        <begin position="149"/>
        <end position="172"/>
    </location>
</feature>
<feature type="transmembrane region" description="Helical" evidence="5">
    <location>
        <begin position="250"/>
        <end position="271"/>
    </location>
</feature>
<dbReference type="GO" id="GO:0016020">
    <property type="term" value="C:membrane"/>
    <property type="evidence" value="ECO:0007669"/>
    <property type="project" value="UniProtKB-SubCell"/>
</dbReference>
<evidence type="ECO:0000259" key="6">
    <source>
        <dbReference type="PROSITE" id="PS50929"/>
    </source>
</evidence>
<evidence type="ECO:0000313" key="7">
    <source>
        <dbReference type="EMBL" id="THZ76960.1"/>
    </source>
</evidence>
<comment type="subcellular location">
    <subcellularLocation>
        <location evidence="1">Membrane</location>
        <topology evidence="1">Multi-pass membrane protein</topology>
    </subcellularLocation>
</comment>
<dbReference type="PROSITE" id="PS50929">
    <property type="entry name" value="ABC_TM1F"/>
    <property type="match status" value="1"/>
</dbReference>